<dbReference type="EMBL" id="QRZC01000002">
    <property type="protein sequence ID" value="RGV46238.1"/>
    <property type="molecule type" value="Genomic_DNA"/>
</dbReference>
<organism evidence="1 2">
    <name type="scientific">Bacteroides uniformis</name>
    <dbReference type="NCBI Taxonomy" id="820"/>
    <lineage>
        <taxon>Bacteria</taxon>
        <taxon>Pseudomonadati</taxon>
        <taxon>Bacteroidota</taxon>
        <taxon>Bacteroidia</taxon>
        <taxon>Bacteroidales</taxon>
        <taxon>Bacteroidaceae</taxon>
        <taxon>Bacteroides</taxon>
    </lineage>
</organism>
<accession>A0A412XM71</accession>
<protein>
    <submittedName>
        <fullName evidence="1">Uncharacterized protein</fullName>
    </submittedName>
</protein>
<evidence type="ECO:0000313" key="1">
    <source>
        <dbReference type="EMBL" id="RGV46238.1"/>
    </source>
</evidence>
<evidence type="ECO:0000313" key="2">
    <source>
        <dbReference type="Proteomes" id="UP000285343"/>
    </source>
</evidence>
<comment type="caution">
    <text evidence="1">The sequence shown here is derived from an EMBL/GenBank/DDBJ whole genome shotgun (WGS) entry which is preliminary data.</text>
</comment>
<gene>
    <name evidence="1" type="ORF">DWW14_02560</name>
</gene>
<reference evidence="1 2" key="1">
    <citation type="submission" date="2018-08" db="EMBL/GenBank/DDBJ databases">
        <title>A genome reference for cultivated species of the human gut microbiota.</title>
        <authorList>
            <person name="Zou Y."/>
            <person name="Xue W."/>
            <person name="Luo G."/>
        </authorList>
    </citation>
    <scope>NUCLEOTIDE SEQUENCE [LARGE SCALE GENOMIC DNA]</scope>
    <source>
        <strain evidence="1 2">AF14-42</strain>
    </source>
</reference>
<name>A0A412XM71_BACUN</name>
<dbReference type="AlphaFoldDB" id="A0A412XM71"/>
<proteinExistence type="predicted"/>
<dbReference type="Proteomes" id="UP000285343">
    <property type="component" value="Unassembled WGS sequence"/>
</dbReference>
<sequence>MRKRHVIRLILDFLFYRWLADKTSANHLQGTSLINSSISTLLRGGELRYYCLSMIIKDLRNLSCLIFLKELVSFFI</sequence>